<keyword evidence="4" id="KW-0963">Cytoplasm</keyword>
<dbReference type="GO" id="GO:0003712">
    <property type="term" value="F:transcription coregulator activity"/>
    <property type="evidence" value="ECO:0007669"/>
    <property type="project" value="TreeGrafter"/>
</dbReference>
<comment type="caution">
    <text evidence="10">The sequence shown here is derived from an EMBL/GenBank/DDBJ whole genome shotgun (WGS) entry which is preliminary data.</text>
</comment>
<dbReference type="GO" id="GO:0000082">
    <property type="term" value="P:G1/S transition of mitotic cell cycle"/>
    <property type="evidence" value="ECO:0007669"/>
    <property type="project" value="InterPro"/>
</dbReference>
<keyword evidence="8" id="KW-0539">Nucleus</keyword>
<evidence type="ECO:0000256" key="1">
    <source>
        <dbReference type="ARBA" id="ARBA00004123"/>
    </source>
</evidence>
<name>A0A8H3EW32_9LECA</name>
<dbReference type="InterPro" id="IPR039198">
    <property type="entry name" value="Srl3/Whi5"/>
</dbReference>
<dbReference type="PANTHER" id="PTHR28246:SF1">
    <property type="entry name" value="G1-SPECIFIC TRANSCRIPTIONAL REPRESSOR WHI5-RELATED"/>
    <property type="match status" value="1"/>
</dbReference>
<keyword evidence="5" id="KW-0678">Repressor</keyword>
<sequence>MSIVQQQAEIGISLEQYNSVFDAYRVGNRDVPVASITNLLQVAGASQEVDCYDSMATSPITNTQSSGFPSQVSSLSSQEPVSGSEALSFVQPMKPGVVGDQAVGAGVRNVGNERRKTEYKLGNGVVQDPMNLLGRPNPILQRQTEPVHRLDTTAGQKRTANGEIKSGSSVSPISRLEIPHMLDTSPQRSPQRSPQIGHLTDKLRTRLSYAMVKVQHGWESKSINELEHLAAHQSSSRSAGQENELTSSPQRKIATSPERSSTGRTSSPNALALGKQSPDAMSTSSGASDIGIIRQPAISNKPHKPKLAPPVDLGPRNPRRSNPPTFALPAIGSNPNSNLSDLSISSIRPQITTTPPIYDIGNTSIGPQKPSSAMEQDAIETLLFMSSPGNTQHRPSSQQHSASPNLENHNLPKKSKLSIPVTLARVANTDTIPVSPRKKLMIEDIDLGDDQNIDQVLDQMPVDQGEEDTSSDEDPTTRI</sequence>
<evidence type="ECO:0000256" key="4">
    <source>
        <dbReference type="ARBA" id="ARBA00022490"/>
    </source>
</evidence>
<feature type="compositionally biased region" description="Polar residues" evidence="9">
    <location>
        <begin position="232"/>
        <end position="250"/>
    </location>
</feature>
<evidence type="ECO:0000313" key="10">
    <source>
        <dbReference type="EMBL" id="CAF9912720.1"/>
    </source>
</evidence>
<proteinExistence type="inferred from homology"/>
<keyword evidence="11" id="KW-1185">Reference proteome</keyword>
<dbReference type="GO" id="GO:0005737">
    <property type="term" value="C:cytoplasm"/>
    <property type="evidence" value="ECO:0007669"/>
    <property type="project" value="UniProtKB-SubCell"/>
</dbReference>
<gene>
    <name evidence="10" type="ORF">GOMPHAMPRED_007745</name>
</gene>
<evidence type="ECO:0000256" key="8">
    <source>
        <dbReference type="ARBA" id="ARBA00023242"/>
    </source>
</evidence>
<organism evidence="10 11">
    <name type="scientific">Gomphillus americanus</name>
    <dbReference type="NCBI Taxonomy" id="1940652"/>
    <lineage>
        <taxon>Eukaryota</taxon>
        <taxon>Fungi</taxon>
        <taxon>Dikarya</taxon>
        <taxon>Ascomycota</taxon>
        <taxon>Pezizomycotina</taxon>
        <taxon>Lecanoromycetes</taxon>
        <taxon>OSLEUM clade</taxon>
        <taxon>Ostropomycetidae</taxon>
        <taxon>Ostropales</taxon>
        <taxon>Graphidaceae</taxon>
        <taxon>Gomphilloideae</taxon>
        <taxon>Gomphillus</taxon>
    </lineage>
</organism>
<evidence type="ECO:0000256" key="9">
    <source>
        <dbReference type="SAM" id="MobiDB-lite"/>
    </source>
</evidence>
<evidence type="ECO:0000256" key="2">
    <source>
        <dbReference type="ARBA" id="ARBA00004496"/>
    </source>
</evidence>
<evidence type="ECO:0000313" key="11">
    <source>
        <dbReference type="Proteomes" id="UP000664169"/>
    </source>
</evidence>
<feature type="compositionally biased region" description="Polar residues" evidence="9">
    <location>
        <begin position="257"/>
        <end position="269"/>
    </location>
</feature>
<keyword evidence="7" id="KW-0804">Transcription</keyword>
<evidence type="ECO:0000256" key="3">
    <source>
        <dbReference type="ARBA" id="ARBA00006922"/>
    </source>
</evidence>
<dbReference type="PANTHER" id="PTHR28246">
    <property type="entry name" value="G1-SPECIFIC TRANSCRIPTIONAL REPRESSOR WHI5-RELATED"/>
    <property type="match status" value="1"/>
</dbReference>
<evidence type="ECO:0000256" key="6">
    <source>
        <dbReference type="ARBA" id="ARBA00023015"/>
    </source>
</evidence>
<comment type="subcellular location">
    <subcellularLocation>
        <location evidence="2">Cytoplasm</location>
    </subcellularLocation>
    <subcellularLocation>
        <location evidence="1">Nucleus</location>
    </subcellularLocation>
</comment>
<feature type="region of interest" description="Disordered" evidence="9">
    <location>
        <begin position="446"/>
        <end position="479"/>
    </location>
</feature>
<dbReference type="AlphaFoldDB" id="A0A8H3EW32"/>
<protein>
    <submittedName>
        <fullName evidence="10">Uncharacterized protein</fullName>
    </submittedName>
</protein>
<feature type="compositionally biased region" description="Acidic residues" evidence="9">
    <location>
        <begin position="464"/>
        <end position="479"/>
    </location>
</feature>
<reference evidence="10" key="1">
    <citation type="submission" date="2021-03" db="EMBL/GenBank/DDBJ databases">
        <authorList>
            <person name="Tagirdzhanova G."/>
        </authorList>
    </citation>
    <scope>NUCLEOTIDE SEQUENCE</scope>
</reference>
<keyword evidence="6" id="KW-0805">Transcription regulation</keyword>
<dbReference type="InterPro" id="IPR013734">
    <property type="entry name" value="TF_Nrm1/Whi5"/>
</dbReference>
<evidence type="ECO:0000256" key="5">
    <source>
        <dbReference type="ARBA" id="ARBA00022491"/>
    </source>
</evidence>
<comment type="similarity">
    <text evidence="3">Belongs to the WHI5/NRM1 family.</text>
</comment>
<accession>A0A8H3EW32</accession>
<dbReference type="Proteomes" id="UP000664169">
    <property type="component" value="Unassembled WGS sequence"/>
</dbReference>
<feature type="region of interest" description="Disordered" evidence="9">
    <location>
        <begin position="229"/>
        <end position="333"/>
    </location>
</feature>
<evidence type="ECO:0000256" key="7">
    <source>
        <dbReference type="ARBA" id="ARBA00023163"/>
    </source>
</evidence>
<feature type="region of interest" description="Disordered" evidence="9">
    <location>
        <begin position="140"/>
        <end position="174"/>
    </location>
</feature>
<dbReference type="OrthoDB" id="2359117at2759"/>
<feature type="compositionally biased region" description="Polar residues" evidence="9">
    <location>
        <begin position="387"/>
        <end position="408"/>
    </location>
</feature>
<dbReference type="GO" id="GO:0033309">
    <property type="term" value="C:SBF transcription complex"/>
    <property type="evidence" value="ECO:0007669"/>
    <property type="project" value="TreeGrafter"/>
</dbReference>
<feature type="region of interest" description="Disordered" evidence="9">
    <location>
        <begin position="387"/>
        <end position="414"/>
    </location>
</feature>
<dbReference type="EMBL" id="CAJPDQ010000007">
    <property type="protein sequence ID" value="CAF9912720.1"/>
    <property type="molecule type" value="Genomic_DNA"/>
</dbReference>
<dbReference type="Pfam" id="PF08528">
    <property type="entry name" value="Whi5"/>
    <property type="match status" value="1"/>
</dbReference>